<evidence type="ECO:0000313" key="2">
    <source>
        <dbReference type="Proteomes" id="UP000199017"/>
    </source>
</evidence>
<protein>
    <recommendedName>
        <fullName evidence="3">DUF2536 domain-containing protein</fullName>
    </recommendedName>
</protein>
<keyword evidence="2" id="KW-1185">Reference proteome</keyword>
<dbReference type="InterPro" id="IPR019686">
    <property type="entry name" value="DUF2536"/>
</dbReference>
<dbReference type="EMBL" id="FNDU01000013">
    <property type="protein sequence ID" value="SDI84077.1"/>
    <property type="molecule type" value="Genomic_DNA"/>
</dbReference>
<dbReference type="RefSeq" id="WP_091587110.1">
    <property type="nucleotide sequence ID" value="NZ_FNDU01000013.1"/>
</dbReference>
<name>A0A1G8NV43_9BACI</name>
<dbReference type="Proteomes" id="UP000199017">
    <property type="component" value="Unassembled WGS sequence"/>
</dbReference>
<proteinExistence type="predicted"/>
<reference evidence="1 2" key="1">
    <citation type="submission" date="2016-10" db="EMBL/GenBank/DDBJ databases">
        <authorList>
            <person name="de Groot N.N."/>
        </authorList>
    </citation>
    <scope>NUCLEOTIDE SEQUENCE [LARGE SCALE GENOMIC DNA]</scope>
    <source>
        <strain evidence="2">P4B,CCM 7963,CECT 7998,DSM 25260,IBRC-M 10614,KCTC 13821</strain>
    </source>
</reference>
<accession>A0A1G8NV43</accession>
<sequence length="70" mass="8176">MSIQLQPIGDKIEFFEAPSLHHLEEKINKQVEHNEAILLYVHHVQHHVHYDPATSRPIYTAVVHFKGKQT</sequence>
<evidence type="ECO:0008006" key="3">
    <source>
        <dbReference type="Google" id="ProtNLM"/>
    </source>
</evidence>
<gene>
    <name evidence="1" type="ORF">SAMN05216352_1132</name>
</gene>
<evidence type="ECO:0000313" key="1">
    <source>
        <dbReference type="EMBL" id="SDI84077.1"/>
    </source>
</evidence>
<dbReference type="AlphaFoldDB" id="A0A1G8NV43"/>
<dbReference type="Pfam" id="PF10750">
    <property type="entry name" value="DUF2536"/>
    <property type="match status" value="1"/>
</dbReference>
<organism evidence="1 2">
    <name type="scientific">Alteribacillus bidgolensis</name>
    <dbReference type="NCBI Taxonomy" id="930129"/>
    <lineage>
        <taxon>Bacteria</taxon>
        <taxon>Bacillati</taxon>
        <taxon>Bacillota</taxon>
        <taxon>Bacilli</taxon>
        <taxon>Bacillales</taxon>
        <taxon>Bacillaceae</taxon>
        <taxon>Alteribacillus</taxon>
    </lineage>
</organism>
<dbReference type="OrthoDB" id="2454327at2"/>